<dbReference type="Pfam" id="PF12796">
    <property type="entry name" value="Ank_2"/>
    <property type="match status" value="1"/>
</dbReference>
<dbReference type="EMBL" id="BLLK01000047">
    <property type="protein sequence ID" value="GFH53528.1"/>
    <property type="molecule type" value="Genomic_DNA"/>
</dbReference>
<reference evidence="1 2" key="1">
    <citation type="journal article" date="2021" name="Sci. Rep.">
        <title>The genome of the diatom Chaetoceros tenuissimus carries an ancient integrated fragment of an extant virus.</title>
        <authorList>
            <person name="Hongo Y."/>
            <person name="Kimura K."/>
            <person name="Takaki Y."/>
            <person name="Yoshida Y."/>
            <person name="Baba S."/>
            <person name="Kobayashi G."/>
            <person name="Nagasaki K."/>
            <person name="Hano T."/>
            <person name="Tomaru Y."/>
        </authorList>
    </citation>
    <scope>NUCLEOTIDE SEQUENCE [LARGE SCALE GENOMIC DNA]</scope>
    <source>
        <strain evidence="1 2">NIES-3715</strain>
    </source>
</reference>
<organism evidence="1 2">
    <name type="scientific">Chaetoceros tenuissimus</name>
    <dbReference type="NCBI Taxonomy" id="426638"/>
    <lineage>
        <taxon>Eukaryota</taxon>
        <taxon>Sar</taxon>
        <taxon>Stramenopiles</taxon>
        <taxon>Ochrophyta</taxon>
        <taxon>Bacillariophyta</taxon>
        <taxon>Coscinodiscophyceae</taxon>
        <taxon>Chaetocerotophycidae</taxon>
        <taxon>Chaetocerotales</taxon>
        <taxon>Chaetocerotaceae</taxon>
        <taxon>Chaetoceros</taxon>
    </lineage>
</organism>
<dbReference type="InterPro" id="IPR036770">
    <property type="entry name" value="Ankyrin_rpt-contain_sf"/>
</dbReference>
<gene>
    <name evidence="1" type="ORF">CTEN210_10004</name>
</gene>
<comment type="caution">
    <text evidence="1">The sequence shown here is derived from an EMBL/GenBank/DDBJ whole genome shotgun (WGS) entry which is preliminary data.</text>
</comment>
<proteinExistence type="predicted"/>
<dbReference type="PANTHER" id="PTHR24121">
    <property type="entry name" value="NO MECHANORECEPTOR POTENTIAL C, ISOFORM D-RELATED"/>
    <property type="match status" value="1"/>
</dbReference>
<dbReference type="SMART" id="SM00248">
    <property type="entry name" value="ANK"/>
    <property type="match status" value="3"/>
</dbReference>
<evidence type="ECO:0000313" key="2">
    <source>
        <dbReference type="Proteomes" id="UP001054902"/>
    </source>
</evidence>
<dbReference type="SUPFAM" id="SSF48403">
    <property type="entry name" value="Ankyrin repeat"/>
    <property type="match status" value="1"/>
</dbReference>
<dbReference type="Gene3D" id="1.25.40.20">
    <property type="entry name" value="Ankyrin repeat-containing domain"/>
    <property type="match status" value="1"/>
</dbReference>
<keyword evidence="2" id="KW-1185">Reference proteome</keyword>
<dbReference type="Proteomes" id="UP001054902">
    <property type="component" value="Unassembled WGS sequence"/>
</dbReference>
<protein>
    <submittedName>
        <fullName evidence="1">Uncharacterized protein</fullName>
    </submittedName>
</protein>
<dbReference type="PANTHER" id="PTHR24121:SF16">
    <property type="entry name" value="NON-SPECIFIC SERINE_THREONINE PROTEIN KINASE"/>
    <property type="match status" value="1"/>
</dbReference>
<sequence length="235" mass="26427">MSVPNGTDSKNGQTILLNISTVYLWVLIVKLQRTSPPYTDETYNVLPNDSRQSNIHRKMNGSILLSLCCQKRWNEVRTYLQSDDIDKIQYISFHKGSGWNSLHKICGKSDTPLDILKLMVKIGGKDLILQSNLFGNTVLHISCWHDVSIDAIQCFVDTGGKDLIMLCNRHGNTALHEACRNSIGNDSVIKLLIDKAGPELLEIKNNEGKTAFSYLNQNKRSKLSLVDSIPQWCHS</sequence>
<name>A0AAD3CWN2_9STRA</name>
<evidence type="ECO:0000313" key="1">
    <source>
        <dbReference type="EMBL" id="GFH53528.1"/>
    </source>
</evidence>
<dbReference type="InterPro" id="IPR002110">
    <property type="entry name" value="Ankyrin_rpt"/>
</dbReference>
<accession>A0AAD3CWN2</accession>
<dbReference type="AlphaFoldDB" id="A0AAD3CWN2"/>